<feature type="transmembrane region" description="Helical" evidence="2">
    <location>
        <begin position="67"/>
        <end position="96"/>
    </location>
</feature>
<reference evidence="3" key="1">
    <citation type="submission" date="2023-06" db="EMBL/GenBank/DDBJ databases">
        <authorList>
            <consortium name="Lawrence Berkeley National Laboratory"/>
            <person name="Ahrendt S."/>
            <person name="Sahu N."/>
            <person name="Indic B."/>
            <person name="Wong-Bajracharya J."/>
            <person name="Merenyi Z."/>
            <person name="Ke H.-M."/>
            <person name="Monk M."/>
            <person name="Kocsube S."/>
            <person name="Drula E."/>
            <person name="Lipzen A."/>
            <person name="Balint B."/>
            <person name="Henrissat B."/>
            <person name="Andreopoulos B."/>
            <person name="Martin F.M."/>
            <person name="Harder C.B."/>
            <person name="Rigling D."/>
            <person name="Ford K.L."/>
            <person name="Foster G.D."/>
            <person name="Pangilinan J."/>
            <person name="Papanicolaou A."/>
            <person name="Barry K."/>
            <person name="LaButti K."/>
            <person name="Viragh M."/>
            <person name="Koriabine M."/>
            <person name="Yan M."/>
            <person name="Riley R."/>
            <person name="Champramary S."/>
            <person name="Plett K.L."/>
            <person name="Tsai I.J."/>
            <person name="Slot J."/>
            <person name="Sipos G."/>
            <person name="Plett J."/>
            <person name="Nagy L.G."/>
            <person name="Grigoriev I.V."/>
        </authorList>
    </citation>
    <scope>NUCLEOTIDE SEQUENCE</scope>
    <source>
        <strain evidence="3">FPL87.14</strain>
    </source>
</reference>
<evidence type="ECO:0000256" key="2">
    <source>
        <dbReference type="SAM" id="Phobius"/>
    </source>
</evidence>
<organism evidence="3 4">
    <name type="scientific">Armillaria borealis</name>
    <dbReference type="NCBI Taxonomy" id="47425"/>
    <lineage>
        <taxon>Eukaryota</taxon>
        <taxon>Fungi</taxon>
        <taxon>Dikarya</taxon>
        <taxon>Basidiomycota</taxon>
        <taxon>Agaricomycotina</taxon>
        <taxon>Agaricomycetes</taxon>
        <taxon>Agaricomycetidae</taxon>
        <taxon>Agaricales</taxon>
        <taxon>Marasmiineae</taxon>
        <taxon>Physalacriaceae</taxon>
        <taxon>Armillaria</taxon>
    </lineage>
</organism>
<keyword evidence="2" id="KW-0472">Membrane</keyword>
<feature type="transmembrane region" description="Helical" evidence="2">
    <location>
        <begin position="240"/>
        <end position="260"/>
    </location>
</feature>
<feature type="transmembrane region" description="Helical" evidence="2">
    <location>
        <begin position="196"/>
        <end position="219"/>
    </location>
</feature>
<dbReference type="Proteomes" id="UP001175226">
    <property type="component" value="Unassembled WGS sequence"/>
</dbReference>
<keyword evidence="2" id="KW-1133">Transmembrane helix</keyword>
<feature type="region of interest" description="Disordered" evidence="1">
    <location>
        <begin position="292"/>
        <end position="332"/>
    </location>
</feature>
<name>A0AA39J1V4_9AGAR</name>
<sequence length="358" mass="40045">MFTGIDTKVIPEQTESLEVKDILQAWDVQINVMILCAFLHGFYTGVMSIALWTIVQSKYRLHGRGSHFLIVVILLLYAFATVEAFDNWIFLIQSLVTNDGTNSWATCISNGISRRVYILNGLIDCLSTIFADSSLAWSFPFHIWRCWTVWGRSWRAVFVPIVCTTVAVVSRFMILYGNNMCDNGLLAPGPFLLKSVNWAVLYSSLVLATLLWCTILIIYRILRVSGVATGIRLYHRAIEAIVDSASLYSLVMVGLMVFGIRNERVVNYLETVASGMRGIVPTILVGRVAAGHTRPDDDWSDSRSAVSSLEFEDRPTSQDSTTQMNDEDSSSLRATVLDLEEGLEEITHNRHNEMAGIA</sequence>
<comment type="caution">
    <text evidence="3">The sequence shown here is derived from an EMBL/GenBank/DDBJ whole genome shotgun (WGS) entry which is preliminary data.</text>
</comment>
<dbReference type="EMBL" id="JAUEPT010000075">
    <property type="protein sequence ID" value="KAK0433949.1"/>
    <property type="molecule type" value="Genomic_DNA"/>
</dbReference>
<gene>
    <name evidence="3" type="ORF">EV421DRAFT_1993408</name>
</gene>
<protein>
    <submittedName>
        <fullName evidence="3">Uncharacterized protein</fullName>
    </submittedName>
</protein>
<feature type="transmembrane region" description="Helical" evidence="2">
    <location>
        <begin position="156"/>
        <end position="176"/>
    </location>
</feature>
<keyword evidence="4" id="KW-1185">Reference proteome</keyword>
<evidence type="ECO:0000313" key="4">
    <source>
        <dbReference type="Proteomes" id="UP001175226"/>
    </source>
</evidence>
<proteinExistence type="predicted"/>
<evidence type="ECO:0000313" key="3">
    <source>
        <dbReference type="EMBL" id="KAK0433949.1"/>
    </source>
</evidence>
<evidence type="ECO:0000256" key="1">
    <source>
        <dbReference type="SAM" id="MobiDB-lite"/>
    </source>
</evidence>
<keyword evidence="2" id="KW-0812">Transmembrane</keyword>
<accession>A0AA39J1V4</accession>
<dbReference type="AlphaFoldDB" id="A0AA39J1V4"/>
<feature type="transmembrane region" description="Helical" evidence="2">
    <location>
        <begin position="32"/>
        <end position="55"/>
    </location>
</feature>